<proteinExistence type="predicted"/>
<dbReference type="SUPFAM" id="SSF101874">
    <property type="entry name" value="YceI-like"/>
    <property type="match status" value="1"/>
</dbReference>
<sequence>MKKSLNFICLLTLFNVAIGCKTDEKKEKISKPEPALNVSGQFEVDEDSSIINWVGSKPTGEHNGSMKVQSGEMELKEGKLVSGKFTIAMKSIVVEDLKGQDKIDLENHLKGTVEGKEDHFFNIKKYPKAYFKIKSVEPYKNKFKIKGDLELKGAINSVEFVSEIKFGNDMQAVKILSEQFKIDRTKWGISFMSQSVFDDLKDKFISDEILLQIYIKAFKV</sequence>
<dbReference type="PANTHER" id="PTHR34406">
    <property type="entry name" value="PROTEIN YCEI"/>
    <property type="match status" value="1"/>
</dbReference>
<evidence type="ECO:0000259" key="1">
    <source>
        <dbReference type="SMART" id="SM00867"/>
    </source>
</evidence>
<evidence type="ECO:0000313" key="3">
    <source>
        <dbReference type="Proteomes" id="UP000306552"/>
    </source>
</evidence>
<organism evidence="2 3">
    <name type="scientific">Mesohalobacter halotolerans</name>
    <dbReference type="NCBI Taxonomy" id="1883405"/>
    <lineage>
        <taxon>Bacteria</taxon>
        <taxon>Pseudomonadati</taxon>
        <taxon>Bacteroidota</taxon>
        <taxon>Flavobacteriia</taxon>
        <taxon>Flavobacteriales</taxon>
        <taxon>Flavobacteriaceae</taxon>
        <taxon>Mesohalobacter</taxon>
    </lineage>
</organism>
<gene>
    <name evidence="2" type="ORF">FCN74_08090</name>
</gene>
<protein>
    <submittedName>
        <fullName evidence="2">YceI family protein</fullName>
    </submittedName>
</protein>
<accession>A0A4U5TQH3</accession>
<dbReference type="SMART" id="SM00867">
    <property type="entry name" value="YceI"/>
    <property type="match status" value="1"/>
</dbReference>
<dbReference type="RefSeq" id="WP_138932095.1">
    <property type="nucleotide sequence ID" value="NZ_SWMU01000003.1"/>
</dbReference>
<dbReference type="InterPro" id="IPR036761">
    <property type="entry name" value="TTHA0802/YceI-like_sf"/>
</dbReference>
<dbReference type="Gene3D" id="2.40.128.110">
    <property type="entry name" value="Lipid/polyisoprenoid-binding, YceI-like"/>
    <property type="match status" value="1"/>
</dbReference>
<dbReference type="OrthoDB" id="951410at2"/>
<reference evidence="2 3" key="1">
    <citation type="submission" date="2019-04" db="EMBL/GenBank/DDBJ databases">
        <title>Psychroflexus halotolerans sp. nov., isolated from a marine solar saltern.</title>
        <authorList>
            <person name="Feng X."/>
        </authorList>
    </citation>
    <scope>NUCLEOTIDE SEQUENCE [LARGE SCALE GENOMIC DNA]</scope>
    <source>
        <strain evidence="2 3">WDS2C27</strain>
    </source>
</reference>
<dbReference type="Proteomes" id="UP000306552">
    <property type="component" value="Unassembled WGS sequence"/>
</dbReference>
<dbReference type="InterPro" id="IPR007372">
    <property type="entry name" value="Lipid/polyisoprenoid-bd_YceI"/>
</dbReference>
<dbReference type="EMBL" id="SWMU01000003">
    <property type="protein sequence ID" value="TKS55981.1"/>
    <property type="molecule type" value="Genomic_DNA"/>
</dbReference>
<dbReference type="AlphaFoldDB" id="A0A4U5TQH3"/>
<name>A0A4U5TQH3_9FLAO</name>
<evidence type="ECO:0000313" key="2">
    <source>
        <dbReference type="EMBL" id="TKS55981.1"/>
    </source>
</evidence>
<feature type="domain" description="Lipid/polyisoprenoid-binding YceI-like" evidence="1">
    <location>
        <begin position="41"/>
        <end position="218"/>
    </location>
</feature>
<dbReference type="PANTHER" id="PTHR34406:SF1">
    <property type="entry name" value="PROTEIN YCEI"/>
    <property type="match status" value="1"/>
</dbReference>
<keyword evidence="3" id="KW-1185">Reference proteome</keyword>
<dbReference type="Pfam" id="PF04264">
    <property type="entry name" value="YceI"/>
    <property type="match status" value="1"/>
</dbReference>
<comment type="caution">
    <text evidence="2">The sequence shown here is derived from an EMBL/GenBank/DDBJ whole genome shotgun (WGS) entry which is preliminary data.</text>
</comment>
<dbReference type="PROSITE" id="PS51257">
    <property type="entry name" value="PROKAR_LIPOPROTEIN"/>
    <property type="match status" value="1"/>
</dbReference>